<keyword evidence="5 8" id="KW-0812">Transmembrane</keyword>
<dbReference type="InterPro" id="IPR011701">
    <property type="entry name" value="MFS"/>
</dbReference>
<sequence>MTNSSSERSSFWFIILAIFFGNFMAILSSTTINVAFPIFMKDFDAELGKVQWMITGFLLATGVVAPIVGYFGDRFSYKRLYIFALSGFTLFAALCTVAWSINSLIIFRTLQGVFSGLIIPTTLTMIYQFIEKDRQPFAMSLWSLSSMLAPAFGPTLGGLLTEYFGWQSLFMLNVPIGIAAVAVAFKCLPYLSINSSKTFDFPGFITVLLSSSFIILSFTEGNGWGWTNWKTLFFFLVGVAALIYFIRRELRIASPLLNLSVFRTRRFTYSLIINCIITASLYSGTLLIPVFVQDVQHSTPLVTALILLPGSMVMALCSPIVGKLYSRTGPFPLIMGGILLLIVSNWELSHISLQASHVYAAGWMTIRYIGISLAFMPVMNAGMSSISKEKSGHASSVTNWVRQAVGALSIGVFSSLLAARSLAHQKDVGVDASASSSFIRDQGMTLAVQDVFLIAVFICIVAIPLSFILREKRNKRRAVGLQG</sequence>
<evidence type="ECO:0000256" key="6">
    <source>
        <dbReference type="ARBA" id="ARBA00022989"/>
    </source>
</evidence>
<feature type="transmembrane region" description="Helical" evidence="8">
    <location>
        <begin position="52"/>
        <end position="71"/>
    </location>
</feature>
<dbReference type="PROSITE" id="PS50850">
    <property type="entry name" value="MFS"/>
    <property type="match status" value="1"/>
</dbReference>
<evidence type="ECO:0000313" key="11">
    <source>
        <dbReference type="Proteomes" id="UP000481087"/>
    </source>
</evidence>
<feature type="transmembrane region" description="Helical" evidence="8">
    <location>
        <begin position="105"/>
        <end position="127"/>
    </location>
</feature>
<dbReference type="InterPro" id="IPR004638">
    <property type="entry name" value="EmrB-like"/>
</dbReference>
<evidence type="ECO:0000313" key="10">
    <source>
        <dbReference type="EMBL" id="MZQ81264.1"/>
    </source>
</evidence>
<dbReference type="SUPFAM" id="SSF103473">
    <property type="entry name" value="MFS general substrate transporter"/>
    <property type="match status" value="1"/>
</dbReference>
<protein>
    <submittedName>
        <fullName evidence="10">DHA2 family efflux MFS transporter permease subunit</fullName>
    </submittedName>
</protein>
<evidence type="ECO:0000259" key="9">
    <source>
        <dbReference type="PROSITE" id="PS50850"/>
    </source>
</evidence>
<feature type="transmembrane region" description="Helical" evidence="8">
    <location>
        <begin position="12"/>
        <end position="40"/>
    </location>
</feature>
<feature type="transmembrane region" description="Helical" evidence="8">
    <location>
        <begin position="400"/>
        <end position="419"/>
    </location>
</feature>
<feature type="transmembrane region" description="Helical" evidence="8">
    <location>
        <begin position="358"/>
        <end position="379"/>
    </location>
</feature>
<gene>
    <name evidence="10" type="ORF">GQF01_03890</name>
</gene>
<dbReference type="AlphaFoldDB" id="A0A6L8UTQ0"/>
<dbReference type="CDD" id="cd17503">
    <property type="entry name" value="MFS_LmrB_MDR_like"/>
    <property type="match status" value="1"/>
</dbReference>
<name>A0A6L8UTQ0_9BACL</name>
<accession>A0A6L8UTQ0</accession>
<dbReference type="PANTHER" id="PTHR42718:SF9">
    <property type="entry name" value="MAJOR FACILITATOR SUPERFAMILY MULTIDRUG TRANSPORTER MFSC"/>
    <property type="match status" value="1"/>
</dbReference>
<feature type="transmembrane region" description="Helical" evidence="8">
    <location>
        <begin position="80"/>
        <end position="99"/>
    </location>
</feature>
<dbReference type="NCBIfam" id="TIGR00711">
    <property type="entry name" value="efflux_EmrB"/>
    <property type="match status" value="1"/>
</dbReference>
<evidence type="ECO:0000256" key="7">
    <source>
        <dbReference type="ARBA" id="ARBA00023136"/>
    </source>
</evidence>
<feature type="transmembrane region" description="Helical" evidence="8">
    <location>
        <begin position="329"/>
        <end position="346"/>
    </location>
</feature>
<feature type="transmembrane region" description="Helical" evidence="8">
    <location>
        <begin position="139"/>
        <end position="160"/>
    </location>
</feature>
<keyword evidence="4" id="KW-1003">Cell membrane</keyword>
<comment type="caution">
    <text evidence="10">The sequence shown here is derived from an EMBL/GenBank/DDBJ whole genome shotgun (WGS) entry which is preliminary data.</text>
</comment>
<dbReference type="PRINTS" id="PR01036">
    <property type="entry name" value="TCRTETB"/>
</dbReference>
<comment type="similarity">
    <text evidence="2">Belongs to the major facilitator superfamily. EmrB family.</text>
</comment>
<dbReference type="GO" id="GO:0022857">
    <property type="term" value="F:transmembrane transporter activity"/>
    <property type="evidence" value="ECO:0007669"/>
    <property type="project" value="InterPro"/>
</dbReference>
<keyword evidence="11" id="KW-1185">Reference proteome</keyword>
<keyword evidence="3" id="KW-0813">Transport</keyword>
<dbReference type="InterPro" id="IPR020846">
    <property type="entry name" value="MFS_dom"/>
</dbReference>
<comment type="subcellular location">
    <subcellularLocation>
        <location evidence="1">Cell membrane</location>
        <topology evidence="1">Multi-pass membrane protein</topology>
    </subcellularLocation>
</comment>
<evidence type="ECO:0000256" key="1">
    <source>
        <dbReference type="ARBA" id="ARBA00004651"/>
    </source>
</evidence>
<dbReference type="EMBL" id="WTUZ01000010">
    <property type="protein sequence ID" value="MZQ81264.1"/>
    <property type="molecule type" value="Genomic_DNA"/>
</dbReference>
<dbReference type="PANTHER" id="PTHR42718">
    <property type="entry name" value="MAJOR FACILITATOR SUPERFAMILY MULTIDRUG TRANSPORTER MFSC"/>
    <property type="match status" value="1"/>
</dbReference>
<evidence type="ECO:0000256" key="8">
    <source>
        <dbReference type="SAM" id="Phobius"/>
    </source>
</evidence>
<dbReference type="Proteomes" id="UP000481087">
    <property type="component" value="Unassembled WGS sequence"/>
</dbReference>
<evidence type="ECO:0000256" key="5">
    <source>
        <dbReference type="ARBA" id="ARBA00022692"/>
    </source>
</evidence>
<proteinExistence type="inferred from homology"/>
<evidence type="ECO:0000256" key="4">
    <source>
        <dbReference type="ARBA" id="ARBA00022475"/>
    </source>
</evidence>
<feature type="transmembrane region" description="Helical" evidence="8">
    <location>
        <begin position="229"/>
        <end position="246"/>
    </location>
</feature>
<feature type="transmembrane region" description="Helical" evidence="8">
    <location>
        <begin position="298"/>
        <end position="317"/>
    </location>
</feature>
<dbReference type="GO" id="GO:0005886">
    <property type="term" value="C:plasma membrane"/>
    <property type="evidence" value="ECO:0007669"/>
    <property type="project" value="UniProtKB-SubCell"/>
</dbReference>
<reference evidence="10 11" key="1">
    <citation type="submission" date="2019-12" db="EMBL/GenBank/DDBJ databases">
        <title>Paenibacillus sp. nov. sp. isolated from soil.</title>
        <authorList>
            <person name="Kim J."/>
            <person name="Jeong S.E."/>
            <person name="Jung H.S."/>
            <person name="Jeon C.O."/>
        </authorList>
    </citation>
    <scope>NUCLEOTIDE SEQUENCE [LARGE SCALE GENOMIC DNA]</scope>
    <source>
        <strain evidence="10 11">5J-6</strain>
    </source>
</reference>
<dbReference type="Pfam" id="PF07690">
    <property type="entry name" value="MFS_1"/>
    <property type="match status" value="1"/>
</dbReference>
<feature type="transmembrane region" description="Helical" evidence="8">
    <location>
        <begin position="267"/>
        <end position="292"/>
    </location>
</feature>
<dbReference type="InterPro" id="IPR036259">
    <property type="entry name" value="MFS_trans_sf"/>
</dbReference>
<feature type="domain" description="Major facilitator superfamily (MFS) profile" evidence="9">
    <location>
        <begin position="14"/>
        <end position="474"/>
    </location>
</feature>
<evidence type="ECO:0000256" key="2">
    <source>
        <dbReference type="ARBA" id="ARBA00008537"/>
    </source>
</evidence>
<dbReference type="RefSeq" id="WP_161405563.1">
    <property type="nucleotide sequence ID" value="NZ_WTUZ01000010.1"/>
</dbReference>
<keyword evidence="6 8" id="KW-1133">Transmembrane helix</keyword>
<feature type="transmembrane region" description="Helical" evidence="8">
    <location>
        <begin position="451"/>
        <end position="469"/>
    </location>
</feature>
<keyword evidence="7 8" id="KW-0472">Membrane</keyword>
<dbReference type="Gene3D" id="1.20.1250.20">
    <property type="entry name" value="MFS general substrate transporter like domains"/>
    <property type="match status" value="1"/>
</dbReference>
<feature type="transmembrane region" description="Helical" evidence="8">
    <location>
        <begin position="166"/>
        <end position="187"/>
    </location>
</feature>
<dbReference type="Gene3D" id="1.20.1720.10">
    <property type="entry name" value="Multidrug resistance protein D"/>
    <property type="match status" value="1"/>
</dbReference>
<organism evidence="10 11">
    <name type="scientific">Paenibacillus silvestris</name>
    <dbReference type="NCBI Taxonomy" id="2606219"/>
    <lineage>
        <taxon>Bacteria</taxon>
        <taxon>Bacillati</taxon>
        <taxon>Bacillota</taxon>
        <taxon>Bacilli</taxon>
        <taxon>Bacillales</taxon>
        <taxon>Paenibacillaceae</taxon>
        <taxon>Paenibacillus</taxon>
    </lineage>
</organism>
<evidence type="ECO:0000256" key="3">
    <source>
        <dbReference type="ARBA" id="ARBA00022448"/>
    </source>
</evidence>
<feature type="transmembrane region" description="Helical" evidence="8">
    <location>
        <begin position="199"/>
        <end position="217"/>
    </location>
</feature>